<evidence type="ECO:0000256" key="1">
    <source>
        <dbReference type="SAM" id="Phobius"/>
    </source>
</evidence>
<gene>
    <name evidence="2" type="ORF">S03H2_61532</name>
</gene>
<feature type="transmembrane region" description="Helical" evidence="1">
    <location>
        <begin position="91"/>
        <end position="110"/>
    </location>
</feature>
<evidence type="ECO:0008006" key="3">
    <source>
        <dbReference type="Google" id="ProtNLM"/>
    </source>
</evidence>
<accession>X1IR99</accession>
<dbReference type="EMBL" id="BARU01039721">
    <property type="protein sequence ID" value="GAH84252.1"/>
    <property type="molecule type" value="Genomic_DNA"/>
</dbReference>
<proteinExistence type="predicted"/>
<comment type="caution">
    <text evidence="2">The sequence shown here is derived from an EMBL/GenBank/DDBJ whole genome shotgun (WGS) entry which is preliminary data.</text>
</comment>
<organism evidence="2">
    <name type="scientific">marine sediment metagenome</name>
    <dbReference type="NCBI Taxonomy" id="412755"/>
    <lineage>
        <taxon>unclassified sequences</taxon>
        <taxon>metagenomes</taxon>
        <taxon>ecological metagenomes</taxon>
    </lineage>
</organism>
<keyword evidence="1" id="KW-0472">Membrane</keyword>
<name>X1IR99_9ZZZZ</name>
<dbReference type="AlphaFoldDB" id="X1IR99"/>
<keyword evidence="1" id="KW-1133">Transmembrane helix</keyword>
<feature type="non-terminal residue" evidence="2">
    <location>
        <position position="1"/>
    </location>
</feature>
<keyword evidence="1" id="KW-0812">Transmembrane</keyword>
<feature type="transmembrane region" description="Helical" evidence="1">
    <location>
        <begin position="50"/>
        <end position="71"/>
    </location>
</feature>
<protein>
    <recommendedName>
        <fullName evidence="3">Type II secretion system protein GspF domain-containing protein</fullName>
    </recommendedName>
</protein>
<sequence length="150" mass="15681">KTIVQMVRKDVSGAGRAIVAVSDHMRDLRKVDREVASQLRPVTDMMRSTATLFAPIILGITSALYLVVARLAPSLPTSSSAVVAAPIPSGVFILVLGVFVLAMVAATMHFTSHLANGDDPIEGRYQTAKALPLAVAVFSIASVVGQAVVA</sequence>
<evidence type="ECO:0000313" key="2">
    <source>
        <dbReference type="EMBL" id="GAH84252.1"/>
    </source>
</evidence>
<feature type="transmembrane region" description="Helical" evidence="1">
    <location>
        <begin position="130"/>
        <end position="149"/>
    </location>
</feature>
<reference evidence="2" key="1">
    <citation type="journal article" date="2014" name="Front. Microbiol.">
        <title>High frequency of phylogenetically diverse reductive dehalogenase-homologous genes in deep subseafloor sedimentary metagenomes.</title>
        <authorList>
            <person name="Kawai M."/>
            <person name="Futagami T."/>
            <person name="Toyoda A."/>
            <person name="Takaki Y."/>
            <person name="Nishi S."/>
            <person name="Hori S."/>
            <person name="Arai W."/>
            <person name="Tsubouchi T."/>
            <person name="Morono Y."/>
            <person name="Uchiyama I."/>
            <person name="Ito T."/>
            <person name="Fujiyama A."/>
            <person name="Inagaki F."/>
            <person name="Takami H."/>
        </authorList>
    </citation>
    <scope>NUCLEOTIDE SEQUENCE</scope>
    <source>
        <strain evidence="2">Expedition CK06-06</strain>
    </source>
</reference>